<dbReference type="EMBL" id="CP042425">
    <property type="protein sequence ID" value="QEL15431.1"/>
    <property type="molecule type" value="Genomic_DNA"/>
</dbReference>
<organism evidence="2 3">
    <name type="scientific">Limnoglobus roseus</name>
    <dbReference type="NCBI Taxonomy" id="2598579"/>
    <lineage>
        <taxon>Bacteria</taxon>
        <taxon>Pseudomonadati</taxon>
        <taxon>Planctomycetota</taxon>
        <taxon>Planctomycetia</taxon>
        <taxon>Gemmatales</taxon>
        <taxon>Gemmataceae</taxon>
        <taxon>Limnoglobus</taxon>
    </lineage>
</organism>
<protein>
    <submittedName>
        <fullName evidence="2">GT4 family glycosyltransferase</fullName>
    </submittedName>
</protein>
<dbReference type="KEGG" id="lrs:PX52LOC_02350"/>
<dbReference type="Proteomes" id="UP000324974">
    <property type="component" value="Chromosome"/>
</dbReference>
<dbReference type="Pfam" id="PF13692">
    <property type="entry name" value="Glyco_trans_1_4"/>
    <property type="match status" value="1"/>
</dbReference>
<dbReference type="GO" id="GO:0016757">
    <property type="term" value="F:glycosyltransferase activity"/>
    <property type="evidence" value="ECO:0007669"/>
    <property type="project" value="UniProtKB-ARBA"/>
</dbReference>
<dbReference type="CDD" id="cd03801">
    <property type="entry name" value="GT4_PimA-like"/>
    <property type="match status" value="1"/>
</dbReference>
<sequence>MRLLFVKERMAWPRASGHDVHTFYLMQAMAQQGHAVALATITPPPPESVAGGGFEAEYCFDDQHPPVPDEAAFPVHLSKSQEKFRNYWGTDPARIRWVAAAAADFRADGVVVSGLNVLPYLGALPATTAKVWYAADEWVWHHLSQVRPLRKSTWSEIKPAIVKGLYQRAYRKLLDRVWVVSNADAKAFRWIAGINNSDVLPNGVDADHYQPGTEEQYPNSCVFWGRLDFGPNIQAVEWFTKNVWPKVRAAVPTAKFQIYGFQPTLAIKALAGRDGIELGIDLPDIRSAVRSHEVVVLPFVSGGGIKNKLLEAAALAMPILASPRVVTGLNGRPPIPTPRSPGEWADRLIRLWRDREERRKLGQEARAWVTEHHTWAAAARVAVEGLKGERIHEAVAIV</sequence>
<accession>A0A5C1A893</accession>
<dbReference type="InterPro" id="IPR028098">
    <property type="entry name" value="Glyco_trans_4-like_N"/>
</dbReference>
<feature type="domain" description="Glycosyltransferase subfamily 4-like N-terminal" evidence="1">
    <location>
        <begin position="17"/>
        <end position="203"/>
    </location>
</feature>
<dbReference type="RefSeq" id="WP_149110249.1">
    <property type="nucleotide sequence ID" value="NZ_CP042425.1"/>
</dbReference>
<keyword evidence="3" id="KW-1185">Reference proteome</keyword>
<dbReference type="Pfam" id="PF13579">
    <property type="entry name" value="Glyco_trans_4_4"/>
    <property type="match status" value="1"/>
</dbReference>
<dbReference type="OrthoDB" id="9807209at2"/>
<dbReference type="SUPFAM" id="SSF53756">
    <property type="entry name" value="UDP-Glycosyltransferase/glycogen phosphorylase"/>
    <property type="match status" value="1"/>
</dbReference>
<gene>
    <name evidence="2" type="ORF">PX52LOC_02350</name>
</gene>
<dbReference type="PANTHER" id="PTHR12526">
    <property type="entry name" value="GLYCOSYLTRANSFERASE"/>
    <property type="match status" value="1"/>
</dbReference>
<proteinExistence type="predicted"/>
<dbReference type="Gene3D" id="3.40.50.2000">
    <property type="entry name" value="Glycogen Phosphorylase B"/>
    <property type="match status" value="2"/>
</dbReference>
<evidence type="ECO:0000259" key="1">
    <source>
        <dbReference type="Pfam" id="PF13579"/>
    </source>
</evidence>
<dbReference type="AlphaFoldDB" id="A0A5C1A893"/>
<reference evidence="3" key="1">
    <citation type="submission" date="2019-08" db="EMBL/GenBank/DDBJ databases">
        <title>Limnoglobus roseus gen. nov., sp. nov., a novel freshwater planctomycete with a giant genome from the family Gemmataceae.</title>
        <authorList>
            <person name="Kulichevskaya I.S."/>
            <person name="Naumoff D.G."/>
            <person name="Miroshnikov K."/>
            <person name="Ivanova A."/>
            <person name="Philippov D.A."/>
            <person name="Hakobyan A."/>
            <person name="Rijpstra I.C."/>
            <person name="Sinninghe Damste J.S."/>
            <person name="Liesack W."/>
            <person name="Dedysh S.N."/>
        </authorList>
    </citation>
    <scope>NUCLEOTIDE SEQUENCE [LARGE SCALE GENOMIC DNA]</scope>
    <source>
        <strain evidence="3">PX52</strain>
    </source>
</reference>
<keyword evidence="2" id="KW-0808">Transferase</keyword>
<evidence type="ECO:0000313" key="2">
    <source>
        <dbReference type="EMBL" id="QEL15431.1"/>
    </source>
</evidence>
<evidence type="ECO:0000313" key="3">
    <source>
        <dbReference type="Proteomes" id="UP000324974"/>
    </source>
</evidence>
<name>A0A5C1A893_9BACT</name>